<feature type="domain" description="Pyruvate phosphate dikinase AMP/ATP-binding" evidence="15">
    <location>
        <begin position="21"/>
        <end position="287"/>
    </location>
</feature>
<evidence type="ECO:0000256" key="14">
    <source>
        <dbReference type="ARBA" id="ARBA00047700"/>
    </source>
</evidence>
<dbReference type="GO" id="GO:0046872">
    <property type="term" value="F:metal ion binding"/>
    <property type="evidence" value="ECO:0007669"/>
    <property type="project" value="UniProtKB-KW"/>
</dbReference>
<evidence type="ECO:0000259" key="15">
    <source>
        <dbReference type="Pfam" id="PF01326"/>
    </source>
</evidence>
<organism evidence="16 17">
    <name type="scientific">Candidatus Desulfosporosinus infrequens</name>
    <dbReference type="NCBI Taxonomy" id="2043169"/>
    <lineage>
        <taxon>Bacteria</taxon>
        <taxon>Bacillati</taxon>
        <taxon>Bacillota</taxon>
        <taxon>Clostridia</taxon>
        <taxon>Eubacteriales</taxon>
        <taxon>Desulfitobacteriaceae</taxon>
        <taxon>Desulfosporosinus</taxon>
    </lineage>
</organism>
<proteinExistence type="inferred from homology"/>
<keyword evidence="16" id="KW-0670">Pyruvate</keyword>
<evidence type="ECO:0000256" key="5">
    <source>
        <dbReference type="ARBA" id="ARBA00011996"/>
    </source>
</evidence>
<dbReference type="PANTHER" id="PTHR43030:SF1">
    <property type="entry name" value="PHOSPHOENOLPYRUVATE SYNTHASE"/>
    <property type="match status" value="1"/>
</dbReference>
<dbReference type="InterPro" id="IPR006319">
    <property type="entry name" value="PEP_synth"/>
</dbReference>
<dbReference type="GO" id="GO:0005524">
    <property type="term" value="F:ATP binding"/>
    <property type="evidence" value="ECO:0007669"/>
    <property type="project" value="UniProtKB-KW"/>
</dbReference>
<dbReference type="Gene3D" id="3.30.470.20">
    <property type="entry name" value="ATP-grasp fold, B domain"/>
    <property type="match status" value="1"/>
</dbReference>
<keyword evidence="8" id="KW-0479">Metal-binding</keyword>
<dbReference type="InterPro" id="IPR002192">
    <property type="entry name" value="PPDK_AMP/ATP-bd"/>
</dbReference>
<comment type="pathway">
    <text evidence="3">Carbohydrate biosynthesis; gluconeogenesis.</text>
</comment>
<dbReference type="GO" id="GO:0006094">
    <property type="term" value="P:gluconeogenesis"/>
    <property type="evidence" value="ECO:0007669"/>
    <property type="project" value="UniProtKB-UniPathway"/>
</dbReference>
<accession>A0A2U3L602</accession>
<evidence type="ECO:0000256" key="12">
    <source>
        <dbReference type="ARBA" id="ARBA00022842"/>
    </source>
</evidence>
<evidence type="ECO:0000256" key="4">
    <source>
        <dbReference type="ARBA" id="ARBA00007837"/>
    </source>
</evidence>
<dbReference type="OrthoDB" id="9765468at2"/>
<dbReference type="EC" id="2.7.9.2" evidence="5"/>
<dbReference type="Pfam" id="PF01326">
    <property type="entry name" value="PPDK_N"/>
    <property type="match status" value="1"/>
</dbReference>
<dbReference type="AlphaFoldDB" id="A0A2U3L602"/>
<evidence type="ECO:0000256" key="9">
    <source>
        <dbReference type="ARBA" id="ARBA00022741"/>
    </source>
</evidence>
<dbReference type="InterPro" id="IPR013815">
    <property type="entry name" value="ATP_grasp_subdomain_1"/>
</dbReference>
<sequence>MIKSTGKYFLTWDEAFQFGIQQAGGKGWNLGRLARYGFKIPLGGVLTTRAYDEFIKHNSLEDRVKNISESVTFGNIEEPKNQDQLSQLREKIKAGSIPQLIIEEVRTMLDSLGILERPMAVRSSASAEDSAKASFAGIHESFLNARGLSNILEAIKGCYASLWSNQAIVYRRKLTISDDEVVTGVVVMEMVDAQAAGVGFTCDPQTGRRDILVINTNFGLGESVVAGTVEPDTYYLEASTWRAIPQLVERKTGRKEGSTCLKENGGTKFVRTTEYSTRQVLSDEQIEN</sequence>
<dbReference type="Proteomes" id="UP000238916">
    <property type="component" value="Unassembled WGS sequence"/>
</dbReference>
<evidence type="ECO:0000256" key="10">
    <source>
        <dbReference type="ARBA" id="ARBA00022777"/>
    </source>
</evidence>
<keyword evidence="9" id="KW-0547">Nucleotide-binding</keyword>
<protein>
    <recommendedName>
        <fullName evidence="6">Phosphoenolpyruvate synthase</fullName>
        <ecNumber evidence="5">2.7.9.2</ecNumber>
    </recommendedName>
    <alternativeName>
        <fullName evidence="13">Pyruvate, water dikinase</fullName>
    </alternativeName>
</protein>
<reference evidence="17" key="1">
    <citation type="submission" date="2018-02" db="EMBL/GenBank/DDBJ databases">
        <authorList>
            <person name="Hausmann B."/>
        </authorList>
    </citation>
    <scope>NUCLEOTIDE SEQUENCE [LARGE SCALE GENOMIC DNA]</scope>
    <source>
        <strain evidence="17">Peat soil MAG SbF1</strain>
    </source>
</reference>
<keyword evidence="11" id="KW-0067">ATP-binding</keyword>
<dbReference type="SUPFAM" id="SSF56059">
    <property type="entry name" value="Glutathione synthetase ATP-binding domain-like"/>
    <property type="match status" value="1"/>
</dbReference>
<dbReference type="EMBL" id="OMOF01000315">
    <property type="protein sequence ID" value="SPF47280.1"/>
    <property type="molecule type" value="Genomic_DNA"/>
</dbReference>
<comment type="function">
    <text evidence="2">Catalyzes the phosphorylation of pyruvate to phosphoenolpyruvate.</text>
</comment>
<name>A0A2U3L602_9FIRM</name>
<evidence type="ECO:0000256" key="3">
    <source>
        <dbReference type="ARBA" id="ARBA00004742"/>
    </source>
</evidence>
<evidence type="ECO:0000256" key="6">
    <source>
        <dbReference type="ARBA" id="ARBA00021623"/>
    </source>
</evidence>
<evidence type="ECO:0000313" key="16">
    <source>
        <dbReference type="EMBL" id="SPF47280.1"/>
    </source>
</evidence>
<evidence type="ECO:0000256" key="13">
    <source>
        <dbReference type="ARBA" id="ARBA00033470"/>
    </source>
</evidence>
<dbReference type="PANTHER" id="PTHR43030">
    <property type="entry name" value="PHOSPHOENOLPYRUVATE SYNTHASE"/>
    <property type="match status" value="1"/>
</dbReference>
<keyword evidence="10 16" id="KW-0418">Kinase</keyword>
<dbReference type="Gene3D" id="3.30.1490.20">
    <property type="entry name" value="ATP-grasp fold, A domain"/>
    <property type="match status" value="1"/>
</dbReference>
<evidence type="ECO:0000256" key="2">
    <source>
        <dbReference type="ARBA" id="ARBA00002988"/>
    </source>
</evidence>
<evidence type="ECO:0000256" key="1">
    <source>
        <dbReference type="ARBA" id="ARBA00001946"/>
    </source>
</evidence>
<comment type="cofactor">
    <cofactor evidence="1">
        <name>Mg(2+)</name>
        <dbReference type="ChEBI" id="CHEBI:18420"/>
    </cofactor>
</comment>
<evidence type="ECO:0000256" key="7">
    <source>
        <dbReference type="ARBA" id="ARBA00022679"/>
    </source>
</evidence>
<evidence type="ECO:0000256" key="8">
    <source>
        <dbReference type="ARBA" id="ARBA00022723"/>
    </source>
</evidence>
<evidence type="ECO:0000256" key="11">
    <source>
        <dbReference type="ARBA" id="ARBA00022840"/>
    </source>
</evidence>
<gene>
    <name evidence="16" type="ORF">SBF1_3820007</name>
</gene>
<keyword evidence="7" id="KW-0808">Transferase</keyword>
<dbReference type="GO" id="GO:0008986">
    <property type="term" value="F:pyruvate, water dikinase activity"/>
    <property type="evidence" value="ECO:0007669"/>
    <property type="project" value="UniProtKB-EC"/>
</dbReference>
<dbReference type="UniPathway" id="UPA00138"/>
<evidence type="ECO:0000313" key="17">
    <source>
        <dbReference type="Proteomes" id="UP000238916"/>
    </source>
</evidence>
<comment type="catalytic activity">
    <reaction evidence="14">
        <text>pyruvate + ATP + H2O = phosphoenolpyruvate + AMP + phosphate + 2 H(+)</text>
        <dbReference type="Rhea" id="RHEA:11364"/>
        <dbReference type="ChEBI" id="CHEBI:15361"/>
        <dbReference type="ChEBI" id="CHEBI:15377"/>
        <dbReference type="ChEBI" id="CHEBI:15378"/>
        <dbReference type="ChEBI" id="CHEBI:30616"/>
        <dbReference type="ChEBI" id="CHEBI:43474"/>
        <dbReference type="ChEBI" id="CHEBI:58702"/>
        <dbReference type="ChEBI" id="CHEBI:456215"/>
        <dbReference type="EC" id="2.7.9.2"/>
    </reaction>
</comment>
<keyword evidence="12" id="KW-0460">Magnesium</keyword>
<comment type="similarity">
    <text evidence="4">Belongs to the PEP-utilizing enzyme family.</text>
</comment>